<protein>
    <submittedName>
        <fullName evidence="4">Autotransporter outer membrane beta-barrel domain-containing protein</fullName>
    </submittedName>
</protein>
<feature type="compositionally biased region" description="Pro residues" evidence="1">
    <location>
        <begin position="468"/>
        <end position="495"/>
    </location>
</feature>
<evidence type="ECO:0000256" key="2">
    <source>
        <dbReference type="SAM" id="SignalP"/>
    </source>
</evidence>
<proteinExistence type="predicted"/>
<dbReference type="SUPFAM" id="SSF51126">
    <property type="entry name" value="Pectin lyase-like"/>
    <property type="match status" value="1"/>
</dbReference>
<dbReference type="NCBIfam" id="TIGR01414">
    <property type="entry name" value="autotrans_barl"/>
    <property type="match status" value="1"/>
</dbReference>
<dbReference type="Pfam" id="PF03797">
    <property type="entry name" value="Autotransporter"/>
    <property type="match status" value="1"/>
</dbReference>
<dbReference type="InterPro" id="IPR005546">
    <property type="entry name" value="Autotransporte_beta"/>
</dbReference>
<dbReference type="InterPro" id="IPR012332">
    <property type="entry name" value="Autotransporter_pectin_lyase_C"/>
</dbReference>
<evidence type="ECO:0000313" key="4">
    <source>
        <dbReference type="EMBL" id="NWD44253.1"/>
    </source>
</evidence>
<reference evidence="4 5" key="1">
    <citation type="submission" date="2020-04" db="EMBL/GenBank/DDBJ databases">
        <title>Molecular characterization of pseudomonads from Agaricus bisporus reveal novel blotch 2 pathogens in Western Europe.</title>
        <authorList>
            <person name="Taparia T."/>
            <person name="Krijger M."/>
            <person name="Haynes E."/>
            <person name="Elpinstone J.G."/>
            <person name="Noble R."/>
            <person name="Van Der Wolf J."/>
        </authorList>
    </citation>
    <scope>NUCLEOTIDE SEQUENCE [LARGE SCALE GENOMIC DNA]</scope>
    <source>
        <strain evidence="4 5">IPO3753</strain>
    </source>
</reference>
<dbReference type="GO" id="GO:0019867">
    <property type="term" value="C:outer membrane"/>
    <property type="evidence" value="ECO:0007669"/>
    <property type="project" value="InterPro"/>
</dbReference>
<organism evidence="4 5">
    <name type="scientific">Pseudomonas yamanorum</name>
    <dbReference type="NCBI Taxonomy" id="515393"/>
    <lineage>
        <taxon>Bacteria</taxon>
        <taxon>Pseudomonadati</taxon>
        <taxon>Pseudomonadota</taxon>
        <taxon>Gammaproteobacteria</taxon>
        <taxon>Pseudomonadales</taxon>
        <taxon>Pseudomonadaceae</taxon>
        <taxon>Pseudomonas</taxon>
    </lineage>
</organism>
<evidence type="ECO:0000313" key="5">
    <source>
        <dbReference type="Proteomes" id="UP000546584"/>
    </source>
</evidence>
<dbReference type="Proteomes" id="UP000546584">
    <property type="component" value="Unassembled WGS sequence"/>
</dbReference>
<dbReference type="InterPro" id="IPR043990">
    <property type="entry name" value="AC_1"/>
</dbReference>
<feature type="signal peptide" evidence="2">
    <location>
        <begin position="1"/>
        <end position="20"/>
    </location>
</feature>
<feature type="domain" description="Autotransporter" evidence="3">
    <location>
        <begin position="557"/>
        <end position="835"/>
    </location>
</feature>
<gene>
    <name evidence="4" type="ORF">HX826_20455</name>
</gene>
<dbReference type="Gene3D" id="2.40.128.130">
    <property type="entry name" value="Autotransporter beta-domain"/>
    <property type="match status" value="1"/>
</dbReference>
<evidence type="ECO:0000259" key="3">
    <source>
        <dbReference type="PROSITE" id="PS51208"/>
    </source>
</evidence>
<dbReference type="CDD" id="cd01344">
    <property type="entry name" value="PL2_Passenger_AT"/>
    <property type="match status" value="1"/>
</dbReference>
<dbReference type="RefSeq" id="WP_177026728.1">
    <property type="nucleotide sequence ID" value="NZ_JACAQR010000029.1"/>
</dbReference>
<dbReference type="Gene3D" id="2.160.20.20">
    <property type="match status" value="1"/>
</dbReference>
<evidence type="ECO:0000256" key="1">
    <source>
        <dbReference type="SAM" id="MobiDB-lite"/>
    </source>
</evidence>
<comment type="caution">
    <text evidence="4">The sequence shown here is derived from an EMBL/GenBank/DDBJ whole genome shotgun (WGS) entry which is preliminary data.</text>
</comment>
<dbReference type="EMBL" id="JACAQR010000029">
    <property type="protein sequence ID" value="NWD44253.1"/>
    <property type="molecule type" value="Genomic_DNA"/>
</dbReference>
<dbReference type="Pfam" id="PF18883">
    <property type="entry name" value="AC_1"/>
    <property type="match status" value="1"/>
</dbReference>
<keyword evidence="2" id="KW-0732">Signal</keyword>
<dbReference type="InterPro" id="IPR036709">
    <property type="entry name" value="Autotransporte_beta_dom_sf"/>
</dbReference>
<feature type="region of interest" description="Disordered" evidence="1">
    <location>
        <begin position="467"/>
        <end position="495"/>
    </location>
</feature>
<dbReference type="InterPro" id="IPR011050">
    <property type="entry name" value="Pectin_lyase_fold/virulence"/>
</dbReference>
<dbReference type="PROSITE" id="PS51208">
    <property type="entry name" value="AUTOTRANSPORTER"/>
    <property type="match status" value="1"/>
</dbReference>
<accession>A0AAJ3H636</accession>
<name>A0AAJ3H636_9PSED</name>
<feature type="chain" id="PRO_5042595037" evidence="2">
    <location>
        <begin position="21"/>
        <end position="835"/>
    </location>
</feature>
<dbReference type="SUPFAM" id="SSF103515">
    <property type="entry name" value="Autotransporter"/>
    <property type="match status" value="1"/>
</dbReference>
<dbReference type="AlphaFoldDB" id="A0AAJ3H636"/>
<sequence>MSLRFATLMHLSVVSSALLAGWPLVSVADCVLVPTAGDDTFTCSSGSSPGVVDTAGNNTLLFPSPGTGVINGDVTFGPGRDLVTMNSGTVEGTVNMGDGANIFQLFGGTVTGSIIQGTGNGIIQISQGSAGAVLQGLGNNNFSMSGGIIASVTQGDGDNEANLSTGRIIGDMTAGDGNNTVTVSNGSIGGKISVGNGDNQMLIKGGDIAQGIFAGNGNNVFTWNTAGLIRGPIVTGSGTDRAFLDNLTETTLSSTPLLDGGLGNDALTFDNTRSATPQRYVNWETVTFNNGSVFTLGSGTFTLGDAGTHTGTMNINVGTLLVIQGSISPFTAGQLTTVNNAGLIDMTNSSATDHLTINGNYTGNNGRLALQSVLAGDGSPSDRLIVSQGTIQGSTAITITNLGGAGSQTVQNGIQVVQAINGATGSDLAFSLPSGSVSAGAFEYYLYKGGFTPGTAQNWYLRSSVEAPPLPNPEGPPSGIFPPPPPDPDNPPVGILPPVPADGTPELPGIFPGEEPIPIYRPEVADYSVLFPAVQQMVQGMLSTYHERMGDQGAPQQSGAIPAGWARVFGSRTRQSFSGTVSPSLDSSLSGFQVGTDLYTWTSDNGLTQRVGFFVGHSRLTGNVTGFSGGFQHTDTGDITLRADSLGTYWTLIGANRAYLDLVLMGTRFDGHDESSRGVKLQTKGHNVAGSAEVGMPFAISEHWEVEPQAQVIIDRTWLDSQNDGISDIAFKADTAVTTRLGVRLRGDYKASGMPVQPYVRANVWHAGAGTNTVTFNESTNINTDQQSTTMDLSAGATLQVSNTVKVYGEVGYSRNLDSNLLNGREGTIGVKVDF</sequence>
<dbReference type="InterPro" id="IPR006315">
    <property type="entry name" value="OM_autotransptr_brl_dom"/>
</dbReference>
<dbReference type="SMART" id="SM00869">
    <property type="entry name" value="Autotransporter"/>
    <property type="match status" value="1"/>
</dbReference>